<reference evidence="1 2" key="1">
    <citation type="submission" date="2024-06" db="EMBL/GenBank/DDBJ databases">
        <authorList>
            <person name="Pan Q."/>
            <person name="Wen M."/>
            <person name="Jouanno E."/>
            <person name="Zahm M."/>
            <person name="Klopp C."/>
            <person name="Cabau C."/>
            <person name="Louis A."/>
            <person name="Berthelot C."/>
            <person name="Parey E."/>
            <person name="Roest Crollius H."/>
            <person name="Montfort J."/>
            <person name="Robinson-Rechavi M."/>
            <person name="Bouchez O."/>
            <person name="Lampietro C."/>
            <person name="Lopez Roques C."/>
            <person name="Donnadieu C."/>
            <person name="Postlethwait J."/>
            <person name="Bobe J."/>
            <person name="Verreycken H."/>
            <person name="Guiguen Y."/>
        </authorList>
    </citation>
    <scope>NUCLEOTIDE SEQUENCE [LARGE SCALE GENOMIC DNA]</scope>
    <source>
        <strain evidence="1">Up_M1</strain>
        <tissue evidence="1">Testis</tissue>
    </source>
</reference>
<comment type="caution">
    <text evidence="1">The sequence shown here is derived from an EMBL/GenBank/DDBJ whole genome shotgun (WGS) entry which is preliminary data.</text>
</comment>
<protein>
    <submittedName>
        <fullName evidence="1">Uncharacterized protein</fullName>
    </submittedName>
</protein>
<sequence>MCHTVPGIHMLPSATLPLCLGTETSKITSNKQTTYCLTLCSTYSSGKINRPLQICLQLVLLHQIIIPK</sequence>
<keyword evidence="2" id="KW-1185">Reference proteome</keyword>
<organism evidence="1 2">
    <name type="scientific">Umbra pygmaea</name>
    <name type="common">Eastern mudminnow</name>
    <dbReference type="NCBI Taxonomy" id="75934"/>
    <lineage>
        <taxon>Eukaryota</taxon>
        <taxon>Metazoa</taxon>
        <taxon>Chordata</taxon>
        <taxon>Craniata</taxon>
        <taxon>Vertebrata</taxon>
        <taxon>Euteleostomi</taxon>
        <taxon>Actinopterygii</taxon>
        <taxon>Neopterygii</taxon>
        <taxon>Teleostei</taxon>
        <taxon>Protacanthopterygii</taxon>
        <taxon>Esociformes</taxon>
        <taxon>Umbridae</taxon>
        <taxon>Umbra</taxon>
    </lineage>
</organism>
<name>A0ABD0X2A0_UMBPY</name>
<dbReference type="AlphaFoldDB" id="A0ABD0X2A0"/>
<gene>
    <name evidence="1" type="ORF">UPYG_G00244820</name>
</gene>
<accession>A0ABD0X2A0</accession>
<proteinExistence type="predicted"/>
<evidence type="ECO:0000313" key="1">
    <source>
        <dbReference type="EMBL" id="KAL0970632.1"/>
    </source>
</evidence>
<dbReference type="EMBL" id="JAGEUA010000007">
    <property type="protein sequence ID" value="KAL0970632.1"/>
    <property type="molecule type" value="Genomic_DNA"/>
</dbReference>
<dbReference type="Proteomes" id="UP001557470">
    <property type="component" value="Unassembled WGS sequence"/>
</dbReference>
<evidence type="ECO:0000313" key="2">
    <source>
        <dbReference type="Proteomes" id="UP001557470"/>
    </source>
</evidence>